<evidence type="ECO:0000313" key="4">
    <source>
        <dbReference type="Proteomes" id="UP001523263"/>
    </source>
</evidence>
<comment type="caution">
    <text evidence="3">The sequence shown here is derived from an EMBL/GenBank/DDBJ whole genome shotgun (WGS) entry which is preliminary data.</text>
</comment>
<evidence type="ECO:0000256" key="2">
    <source>
        <dbReference type="SAM" id="Phobius"/>
    </source>
</evidence>
<keyword evidence="4" id="KW-1185">Reference proteome</keyword>
<keyword evidence="2" id="KW-1133">Transmembrane helix</keyword>
<evidence type="ECO:0000313" key="3">
    <source>
        <dbReference type="EMBL" id="MCM2515806.1"/>
    </source>
</evidence>
<gene>
    <name evidence="3" type="ORF">NC658_21510</name>
</gene>
<sequence length="164" mass="17868">MRLSLAPRQADGQRVAPSRKVRVTDEPVRRRDQAVATAETVALVLDEESPLPETAADVEDLARRLRGHIHRLGVMVPKETPVLRHAQQLGSAGVPDGYVPSRVYLVQLAKATQELAATVETCGSSRAKQQQGRRRWTPRINILRGAVFALALACLVLAASVPRA</sequence>
<reference evidence="3 4" key="1">
    <citation type="submission" date="2022-06" db="EMBL/GenBank/DDBJ databases">
        <title>Whole genome sequence of Streptomyces griseoincarnatus RB7AG.</title>
        <authorList>
            <person name="Ray L."/>
            <person name="Behera S."/>
            <person name="Panda A.N."/>
        </authorList>
    </citation>
    <scope>NUCLEOTIDE SEQUENCE [LARGE SCALE GENOMIC DNA]</scope>
    <source>
        <strain evidence="3 4">RB7AG</strain>
    </source>
</reference>
<keyword evidence="2" id="KW-0472">Membrane</keyword>
<organism evidence="3 4">
    <name type="scientific">Streptomyces griseoincarnatus</name>
    <dbReference type="NCBI Taxonomy" id="29305"/>
    <lineage>
        <taxon>Bacteria</taxon>
        <taxon>Bacillati</taxon>
        <taxon>Actinomycetota</taxon>
        <taxon>Actinomycetes</taxon>
        <taxon>Kitasatosporales</taxon>
        <taxon>Streptomycetaceae</taxon>
        <taxon>Streptomyces</taxon>
        <taxon>Streptomyces griseoincarnatus group</taxon>
    </lineage>
</organism>
<accession>A0ABT0VWT5</accession>
<proteinExistence type="predicted"/>
<dbReference type="RefSeq" id="WP_251099171.1">
    <property type="nucleotide sequence ID" value="NZ_JAMQBH010000011.1"/>
</dbReference>
<dbReference type="EMBL" id="JAMQBH010000011">
    <property type="protein sequence ID" value="MCM2515806.1"/>
    <property type="molecule type" value="Genomic_DNA"/>
</dbReference>
<feature type="transmembrane region" description="Helical" evidence="2">
    <location>
        <begin position="142"/>
        <end position="161"/>
    </location>
</feature>
<dbReference type="InterPro" id="IPR046300">
    <property type="entry name" value="DUF6415"/>
</dbReference>
<dbReference type="Pfam" id="PF19979">
    <property type="entry name" value="DUF6415"/>
    <property type="match status" value="1"/>
</dbReference>
<evidence type="ECO:0000256" key="1">
    <source>
        <dbReference type="SAM" id="MobiDB-lite"/>
    </source>
</evidence>
<feature type="region of interest" description="Disordered" evidence="1">
    <location>
        <begin position="1"/>
        <end position="26"/>
    </location>
</feature>
<protein>
    <submittedName>
        <fullName evidence="3">DUF6415 family natural product biosynthesis protein</fullName>
    </submittedName>
</protein>
<dbReference type="Proteomes" id="UP001523263">
    <property type="component" value="Unassembled WGS sequence"/>
</dbReference>
<name>A0ABT0VWT5_STRGI</name>
<keyword evidence="2" id="KW-0812">Transmembrane</keyword>